<name>A0A2P2PPX4_RHIMU</name>
<reference evidence="1" key="1">
    <citation type="submission" date="2018-02" db="EMBL/GenBank/DDBJ databases">
        <title>Rhizophora mucronata_Transcriptome.</title>
        <authorList>
            <person name="Meera S.P."/>
            <person name="Sreeshan A."/>
            <person name="Augustine A."/>
        </authorList>
    </citation>
    <scope>NUCLEOTIDE SEQUENCE</scope>
    <source>
        <tissue evidence="1">Leaf</tissue>
    </source>
</reference>
<dbReference type="EMBL" id="GGEC01076316">
    <property type="protein sequence ID" value="MBX56800.1"/>
    <property type="molecule type" value="Transcribed_RNA"/>
</dbReference>
<accession>A0A2P2PPX4</accession>
<organism evidence="1">
    <name type="scientific">Rhizophora mucronata</name>
    <name type="common">Asiatic mangrove</name>
    <dbReference type="NCBI Taxonomy" id="61149"/>
    <lineage>
        <taxon>Eukaryota</taxon>
        <taxon>Viridiplantae</taxon>
        <taxon>Streptophyta</taxon>
        <taxon>Embryophyta</taxon>
        <taxon>Tracheophyta</taxon>
        <taxon>Spermatophyta</taxon>
        <taxon>Magnoliopsida</taxon>
        <taxon>eudicotyledons</taxon>
        <taxon>Gunneridae</taxon>
        <taxon>Pentapetalae</taxon>
        <taxon>rosids</taxon>
        <taxon>fabids</taxon>
        <taxon>Malpighiales</taxon>
        <taxon>Rhizophoraceae</taxon>
        <taxon>Rhizophora</taxon>
    </lineage>
</organism>
<proteinExistence type="predicted"/>
<sequence>MHCTFPSKDKKDESERNYLNIIKFDRKSEAIHGTSNAYQFAVCSQLQC</sequence>
<evidence type="ECO:0000313" key="1">
    <source>
        <dbReference type="EMBL" id="MBX56800.1"/>
    </source>
</evidence>
<protein>
    <submittedName>
        <fullName evidence="1">Uncharacterized protein</fullName>
    </submittedName>
</protein>
<dbReference type="AlphaFoldDB" id="A0A2P2PPX4"/>